<name>X0YPA0_9ZZZZ</name>
<dbReference type="PROSITE" id="PS51257">
    <property type="entry name" value="PROKAR_LIPOPROTEIN"/>
    <property type="match status" value="1"/>
</dbReference>
<gene>
    <name evidence="1" type="ORF">S01H1_78861</name>
</gene>
<reference evidence="1" key="1">
    <citation type="journal article" date="2014" name="Front. Microbiol.">
        <title>High frequency of phylogenetically diverse reductive dehalogenase-homologous genes in deep subseafloor sedimentary metagenomes.</title>
        <authorList>
            <person name="Kawai M."/>
            <person name="Futagami T."/>
            <person name="Toyoda A."/>
            <person name="Takaki Y."/>
            <person name="Nishi S."/>
            <person name="Hori S."/>
            <person name="Arai W."/>
            <person name="Tsubouchi T."/>
            <person name="Morono Y."/>
            <person name="Uchiyama I."/>
            <person name="Ito T."/>
            <person name="Fujiyama A."/>
            <person name="Inagaki F."/>
            <person name="Takami H."/>
        </authorList>
    </citation>
    <scope>NUCLEOTIDE SEQUENCE</scope>
    <source>
        <strain evidence="1">Expedition CK06-06</strain>
    </source>
</reference>
<feature type="non-terminal residue" evidence="1">
    <location>
        <position position="108"/>
    </location>
</feature>
<organism evidence="1">
    <name type="scientific">marine sediment metagenome</name>
    <dbReference type="NCBI Taxonomy" id="412755"/>
    <lineage>
        <taxon>unclassified sequences</taxon>
        <taxon>metagenomes</taxon>
        <taxon>ecological metagenomes</taxon>
    </lineage>
</organism>
<proteinExistence type="predicted"/>
<sequence length="108" mass="11993">MRTLSKLFILAVILLFFGCAAMMPKLQPLPPQEINLNIKGVDAVKVEQESDSIARSMIVQNQEGSLSGLSFYCGGKLFTKLFSTLTIGDVINLWNDRIVVTETTDIRE</sequence>
<protein>
    <recommendedName>
        <fullName evidence="2">Lipoprotein</fullName>
    </recommendedName>
</protein>
<evidence type="ECO:0008006" key="2">
    <source>
        <dbReference type="Google" id="ProtNLM"/>
    </source>
</evidence>
<accession>X0YPA0</accession>
<dbReference type="EMBL" id="BARS01053108">
    <property type="protein sequence ID" value="GAG48762.1"/>
    <property type="molecule type" value="Genomic_DNA"/>
</dbReference>
<evidence type="ECO:0000313" key="1">
    <source>
        <dbReference type="EMBL" id="GAG48762.1"/>
    </source>
</evidence>
<dbReference type="AlphaFoldDB" id="X0YPA0"/>
<comment type="caution">
    <text evidence="1">The sequence shown here is derived from an EMBL/GenBank/DDBJ whole genome shotgun (WGS) entry which is preliminary data.</text>
</comment>